<proteinExistence type="predicted"/>
<keyword evidence="3" id="KW-1185">Reference proteome</keyword>
<organism evidence="2 3">
    <name type="scientific">Comamonas suwonensis</name>
    <dbReference type="NCBI Taxonomy" id="2606214"/>
    <lineage>
        <taxon>Bacteria</taxon>
        <taxon>Pseudomonadati</taxon>
        <taxon>Pseudomonadota</taxon>
        <taxon>Betaproteobacteria</taxon>
        <taxon>Burkholderiales</taxon>
        <taxon>Comamonadaceae</taxon>
        <taxon>Comamonas</taxon>
    </lineage>
</organism>
<dbReference type="EMBL" id="JABBCQ020000013">
    <property type="protein sequence ID" value="MBI1625774.1"/>
    <property type="molecule type" value="Genomic_DNA"/>
</dbReference>
<dbReference type="RefSeq" id="WP_198460905.1">
    <property type="nucleotide sequence ID" value="NZ_JABBCQ020000013.1"/>
</dbReference>
<accession>A0A843BAB7</accession>
<reference evidence="2" key="1">
    <citation type="submission" date="2020-12" db="EMBL/GenBank/DDBJ databases">
        <title>Comamonas sp. nov., isolated from stream water.</title>
        <authorList>
            <person name="Park K.-H."/>
        </authorList>
    </citation>
    <scope>NUCLEOTIDE SEQUENCE</scope>
    <source>
        <strain evidence="2">EJ-4</strain>
    </source>
</reference>
<feature type="chain" id="PRO_5032449267" description="DUF1287 domain-containing protein" evidence="1">
    <location>
        <begin position="25"/>
        <end position="265"/>
    </location>
</feature>
<evidence type="ECO:0000313" key="2">
    <source>
        <dbReference type="EMBL" id="MBI1625774.1"/>
    </source>
</evidence>
<dbReference type="Proteomes" id="UP000530032">
    <property type="component" value="Unassembled WGS sequence"/>
</dbReference>
<dbReference type="AlphaFoldDB" id="A0A843BAB7"/>
<evidence type="ECO:0000313" key="3">
    <source>
        <dbReference type="Proteomes" id="UP000530032"/>
    </source>
</evidence>
<feature type="signal peptide" evidence="1">
    <location>
        <begin position="1"/>
        <end position="24"/>
    </location>
</feature>
<name>A0A843BAB7_9BURK</name>
<keyword evidence="1" id="KW-0732">Signal</keyword>
<protein>
    <recommendedName>
        <fullName evidence="4">DUF1287 domain-containing protein</fullName>
    </recommendedName>
</protein>
<gene>
    <name evidence="2" type="ORF">HF327_014820</name>
</gene>
<evidence type="ECO:0008006" key="4">
    <source>
        <dbReference type="Google" id="ProtNLM"/>
    </source>
</evidence>
<sequence>MTRFSGRTSLVIAILTLSIGTATAQGVPKHLQLARDFVTNTKQENNEYSNTQVMVRMPGEKGATDYIVHTDCTGFVESMLRRTKSGVLEQMQSMKFKTRHSIYDYHPSIEKGEAFERITKVTDLKPGDVVAWLYVNTKGHTAAGHILFVDEAPVKVKSRLPYAWNSTQYEVRIIDTSQEAKSRDDTRYVSDAGLRDENEARGKENGTIASPNFKGVGRGTIRFYADDTTGEIKGVAYNIDSAKFHAQGMDWNIVMGRPKIATTAH</sequence>
<evidence type="ECO:0000256" key="1">
    <source>
        <dbReference type="SAM" id="SignalP"/>
    </source>
</evidence>
<comment type="caution">
    <text evidence="2">The sequence shown here is derived from an EMBL/GenBank/DDBJ whole genome shotgun (WGS) entry which is preliminary data.</text>
</comment>